<accession>A0A7U3YQ16</accession>
<dbReference type="NCBIfam" id="TIGR00313">
    <property type="entry name" value="cobQ"/>
    <property type="match status" value="1"/>
</dbReference>
<keyword evidence="2 4" id="KW-0169">Cobalamin biosynthesis</keyword>
<comment type="similarity">
    <text evidence="4">Belongs to the CobB/CobQ family. CobQ subfamily.</text>
</comment>
<dbReference type="SUPFAM" id="SSF52540">
    <property type="entry name" value="P-loop containing nucleoside triphosphate hydrolases"/>
    <property type="match status" value="1"/>
</dbReference>
<evidence type="ECO:0000259" key="6">
    <source>
        <dbReference type="Pfam" id="PF07685"/>
    </source>
</evidence>
<evidence type="ECO:0000256" key="1">
    <source>
        <dbReference type="ARBA" id="ARBA00004953"/>
    </source>
</evidence>
<dbReference type="NCBIfam" id="NF001989">
    <property type="entry name" value="PRK00784.1"/>
    <property type="match status" value="1"/>
</dbReference>
<dbReference type="Gene3D" id="3.40.50.880">
    <property type="match status" value="1"/>
</dbReference>
<dbReference type="PANTHER" id="PTHR21343">
    <property type="entry name" value="DETHIOBIOTIN SYNTHETASE"/>
    <property type="match status" value="1"/>
</dbReference>
<dbReference type="Pfam" id="PF07685">
    <property type="entry name" value="GATase_3"/>
    <property type="match status" value="1"/>
</dbReference>
<dbReference type="SUPFAM" id="SSF52317">
    <property type="entry name" value="Class I glutamine amidotransferase-like"/>
    <property type="match status" value="1"/>
</dbReference>
<evidence type="ECO:0000313" key="7">
    <source>
        <dbReference type="EMBL" id="ADW19459.1"/>
    </source>
</evidence>
<dbReference type="Pfam" id="PF01656">
    <property type="entry name" value="CbiA"/>
    <property type="match status" value="1"/>
</dbReference>
<dbReference type="InterPro" id="IPR011698">
    <property type="entry name" value="GATase_3"/>
</dbReference>
<dbReference type="CDD" id="cd05389">
    <property type="entry name" value="CobQ_N"/>
    <property type="match status" value="1"/>
</dbReference>
<dbReference type="InterPro" id="IPR033949">
    <property type="entry name" value="CobQ_GATase1"/>
</dbReference>
<organism evidence="7 8">
    <name type="scientific">Desulfobulbus propionicus (strain ATCC 33891 / DSM 2032 / VKM B-1956 / 1pr3)</name>
    <dbReference type="NCBI Taxonomy" id="577650"/>
    <lineage>
        <taxon>Bacteria</taxon>
        <taxon>Pseudomonadati</taxon>
        <taxon>Thermodesulfobacteriota</taxon>
        <taxon>Desulfobulbia</taxon>
        <taxon>Desulfobulbales</taxon>
        <taxon>Desulfobulbaceae</taxon>
        <taxon>Desulfobulbus</taxon>
    </lineage>
</organism>
<keyword evidence="7" id="KW-0436">Ligase</keyword>
<dbReference type="InterPro" id="IPR027417">
    <property type="entry name" value="P-loop_NTPase"/>
</dbReference>
<proteinExistence type="inferred from homology"/>
<evidence type="ECO:0000256" key="3">
    <source>
        <dbReference type="ARBA" id="ARBA00022962"/>
    </source>
</evidence>
<evidence type="ECO:0000313" key="8">
    <source>
        <dbReference type="Proteomes" id="UP000006365"/>
    </source>
</evidence>
<keyword evidence="3 4" id="KW-0315">Glutamine amidotransferase</keyword>
<dbReference type="RefSeq" id="WP_015725983.1">
    <property type="nucleotide sequence ID" value="NC_014972.1"/>
</dbReference>
<sequence length="503" mass="53948">MSNEAACLAVLGTGSDVGKSIVTTALCRIFANRGIRVAPFKAQNMSNNSGVTPEGAEMGRAQIVQAEAARVAPHCDMNPVLLKPVSDVGSQVVLNGVAWMDASSQSYYTKKDYLFTESCAALARLRASCDLVIMEGAGSCAEVNLMAHDIVNLRMAAHAGAPVILVADIDRGGVFAQIVGTLACVSPEQQAQIRGFVINRFRGDISLFQPGIDWIERRTGKPVYGVLPWYKHFHIEAEDAVVIENAPRFSPDAVAEPTIGVIRLPHISNFTDFDPLAQLPGCRLVYLQQPQELEQLKAVILPGSKATCADLQWLADSGWRDHLLRYAAAGGHLLGICGGYQMLGTWVHDPDGIEGPPGSTAGLGLLPVETVLRAPKTTTLTDFSWDGIPGKGYEIHMGRTEPPAGQALVRVERRNGVACTDQDGCISANGRVIGTYMHGLFDAPAITRCWLAGVGLEDIAVDTLHGPAARDQAYEQLTAHAGRHLDIAAIIALLPPELQERLR</sequence>
<feature type="active site" description="Nucleophile" evidence="4">
    <location>
        <position position="337"/>
    </location>
</feature>
<evidence type="ECO:0000256" key="2">
    <source>
        <dbReference type="ARBA" id="ARBA00022573"/>
    </source>
</evidence>
<dbReference type="Gene3D" id="3.40.50.300">
    <property type="entry name" value="P-loop containing nucleotide triphosphate hydrolases"/>
    <property type="match status" value="1"/>
</dbReference>
<dbReference type="CDD" id="cd01750">
    <property type="entry name" value="GATase1_CobQ"/>
    <property type="match status" value="1"/>
</dbReference>
<name>A0A7U3YQ16_DESPD</name>
<dbReference type="GO" id="GO:0015420">
    <property type="term" value="F:ABC-type vitamin B12 transporter activity"/>
    <property type="evidence" value="ECO:0007669"/>
    <property type="project" value="UniProtKB-UniRule"/>
</dbReference>
<dbReference type="PANTHER" id="PTHR21343:SF1">
    <property type="entry name" value="COBYRIC ACID SYNTHASE"/>
    <property type="match status" value="1"/>
</dbReference>
<dbReference type="InterPro" id="IPR029062">
    <property type="entry name" value="Class_I_gatase-like"/>
</dbReference>
<reference evidence="7 8" key="1">
    <citation type="journal article" date="2011" name="Stand. Genomic Sci.">
        <title>Complete genome sequence of Desulfobulbus propionicus type strain (1pr3).</title>
        <authorList>
            <person name="Pagani I."/>
            <person name="Lapidus A."/>
            <person name="Nolan M."/>
            <person name="Lucas S."/>
            <person name="Hammon N."/>
            <person name="Deshpande S."/>
            <person name="Cheng J.F."/>
            <person name="Chertkov O."/>
            <person name="Davenport K."/>
            <person name="Tapia R."/>
            <person name="Han C."/>
            <person name="Goodwin L."/>
            <person name="Pitluck S."/>
            <person name="Liolios K."/>
            <person name="Mavromatis K."/>
            <person name="Ivanova N."/>
            <person name="Mikhailova N."/>
            <person name="Pati A."/>
            <person name="Chen A."/>
            <person name="Palaniappan K."/>
            <person name="Land M."/>
            <person name="Hauser L."/>
            <person name="Chang Y.J."/>
            <person name="Jeffries C.D."/>
            <person name="Detter J.C."/>
            <person name="Brambilla E."/>
            <person name="Kannan K.P."/>
            <person name="Djao O.D."/>
            <person name="Rohde M."/>
            <person name="Pukall R."/>
            <person name="Spring S."/>
            <person name="Goker M."/>
            <person name="Sikorski J."/>
            <person name="Woyke T."/>
            <person name="Bristow J."/>
            <person name="Eisen J.A."/>
            <person name="Markowitz V."/>
            <person name="Hugenholtz P."/>
            <person name="Kyrpides N.C."/>
            <person name="Klenk H.P."/>
        </authorList>
    </citation>
    <scope>NUCLEOTIDE SEQUENCE [LARGE SCALE GENOMIC DNA]</scope>
    <source>
        <strain evidence="8">ATCC 33891 / DSM 2032 / 1pr3</strain>
    </source>
</reference>
<dbReference type="UniPathway" id="UPA00148"/>
<feature type="domain" description="CobB/CobQ-like glutamine amidotransferase" evidence="6">
    <location>
        <begin position="258"/>
        <end position="444"/>
    </location>
</feature>
<comment type="function">
    <text evidence="4">Catalyzes amidations at positions B, D, E, and G on adenosylcobyrinic A,C-diamide. NH(2) groups are provided by glutamine, and one molecule of ATP is hydrogenolyzed for each amidation.</text>
</comment>
<dbReference type="GO" id="GO:0009236">
    <property type="term" value="P:cobalamin biosynthetic process"/>
    <property type="evidence" value="ECO:0007669"/>
    <property type="project" value="UniProtKB-UniRule"/>
</dbReference>
<dbReference type="HAMAP" id="MF_00028">
    <property type="entry name" value="CobQ"/>
    <property type="match status" value="1"/>
</dbReference>
<dbReference type="EMBL" id="CP002364">
    <property type="protein sequence ID" value="ADW19459.1"/>
    <property type="molecule type" value="Genomic_DNA"/>
</dbReference>
<evidence type="ECO:0000259" key="5">
    <source>
        <dbReference type="Pfam" id="PF01656"/>
    </source>
</evidence>
<dbReference type="AlphaFoldDB" id="A0A7U3YQ16"/>
<dbReference type="PROSITE" id="PS51274">
    <property type="entry name" value="GATASE_COBBQ"/>
    <property type="match status" value="1"/>
</dbReference>
<dbReference type="GO" id="GO:0016874">
    <property type="term" value="F:ligase activity"/>
    <property type="evidence" value="ECO:0007669"/>
    <property type="project" value="UniProtKB-KW"/>
</dbReference>
<dbReference type="KEGG" id="dpr:Despr_3333"/>
<feature type="active site" evidence="4">
    <location>
        <position position="438"/>
    </location>
</feature>
<comment type="pathway">
    <text evidence="1 4">Cofactor biosynthesis; adenosylcobalamin biosynthesis.</text>
</comment>
<dbReference type="Proteomes" id="UP000006365">
    <property type="component" value="Chromosome"/>
</dbReference>
<gene>
    <name evidence="4" type="primary">cobQ</name>
    <name evidence="7" type="ordered locus">Despr_3333</name>
</gene>
<dbReference type="InterPro" id="IPR002586">
    <property type="entry name" value="CobQ/CobB/MinD/ParA_Nub-bd_dom"/>
</dbReference>
<feature type="domain" description="CobQ/CobB/MinD/ParA nucleotide binding" evidence="5">
    <location>
        <begin position="8"/>
        <end position="233"/>
    </location>
</feature>
<evidence type="ECO:0000256" key="4">
    <source>
        <dbReference type="HAMAP-Rule" id="MF_00028"/>
    </source>
</evidence>
<protein>
    <recommendedName>
        <fullName evidence="4">Cobyric acid synthase</fullName>
    </recommendedName>
</protein>
<dbReference type="InterPro" id="IPR004459">
    <property type="entry name" value="CobQ_synth"/>
</dbReference>
<keyword evidence="8" id="KW-1185">Reference proteome</keyword>
<dbReference type="InterPro" id="IPR047045">
    <property type="entry name" value="CobQ_N"/>
</dbReference>